<keyword evidence="4 5" id="KW-0823">Tryptophan catabolism</keyword>
<dbReference type="GO" id="GO:0046872">
    <property type="term" value="F:metal ion binding"/>
    <property type="evidence" value="ECO:0007669"/>
    <property type="project" value="UniProtKB-UniRule"/>
</dbReference>
<evidence type="ECO:0000256" key="4">
    <source>
        <dbReference type="ARBA" id="ARBA00023079"/>
    </source>
</evidence>
<dbReference type="Proteomes" id="UP000005640">
    <property type="component" value="Chromosome 8"/>
</dbReference>
<dbReference type="OrthoDB" id="10262710at2759"/>
<dbReference type="GO" id="GO:0020037">
    <property type="term" value="F:heme binding"/>
    <property type="evidence" value="ECO:0007669"/>
    <property type="project" value="UniProtKB-UniRule"/>
</dbReference>
<dbReference type="Antibodypedia" id="5705">
    <property type="antibodies" value="1077 antibodies from 47 providers"/>
</dbReference>
<comment type="function">
    <text evidence="5">Catalyzes the first and rate limiting step of the catabolism of tryptophan along the kynurenine pathway. Involved in immune regulation.</text>
</comment>
<organism evidence="6 7">
    <name type="scientific">Homo sapiens</name>
    <name type="common">Human</name>
    <dbReference type="NCBI Taxonomy" id="9606"/>
    <lineage>
        <taxon>Eukaryota</taxon>
        <taxon>Metazoa</taxon>
        <taxon>Chordata</taxon>
        <taxon>Craniata</taxon>
        <taxon>Vertebrata</taxon>
        <taxon>Euteleostomi</taxon>
        <taxon>Mammalia</taxon>
        <taxon>Eutheria</taxon>
        <taxon>Euarchontoglires</taxon>
        <taxon>Primates</taxon>
        <taxon>Haplorrhini</taxon>
        <taxon>Catarrhini</taxon>
        <taxon>Hominidae</taxon>
        <taxon>Homo</taxon>
    </lineage>
</organism>
<dbReference type="Bgee" id="ENSG00000131203">
    <property type="expression patterns" value="Expressed in palpebral conjunctiva and 122 other cell types or tissues"/>
</dbReference>
<dbReference type="Ensembl" id="ENST00000518804.5">
    <property type="protein sequence ID" value="ENSP00000429297.1"/>
    <property type="gene ID" value="ENSG00000131203.13"/>
</dbReference>
<keyword evidence="3 5" id="KW-0408">Iron</keyword>
<keyword evidence="2 5" id="KW-0479">Metal-binding</keyword>
<dbReference type="InterPro" id="IPR037217">
    <property type="entry name" value="Trp/Indoleamine_2_3_dOase-like"/>
</dbReference>
<dbReference type="Pfam" id="PF01231">
    <property type="entry name" value="IDO"/>
    <property type="match status" value="1"/>
</dbReference>
<comment type="subcellular location">
    <subcellularLocation>
        <location evidence="5">Cytoplasm</location>
        <location evidence="5">Cytosol</location>
    </subcellularLocation>
</comment>
<feature type="non-terminal residue" evidence="6">
    <location>
        <position position="78"/>
    </location>
</feature>
<keyword evidence="7" id="KW-1185">Reference proteome</keyword>
<dbReference type="GeneTree" id="ENSGT00940000161410"/>
<keyword evidence="5" id="KW-0391">Immunity</keyword>
<dbReference type="GO" id="GO:0005829">
    <property type="term" value="C:cytosol"/>
    <property type="evidence" value="ECO:0007669"/>
    <property type="project" value="UniProtKB-SubCell"/>
</dbReference>
<comment type="catalytic activity">
    <reaction evidence="5">
        <text>L-tryptophan + O2 = N-formyl-L-kynurenine</text>
        <dbReference type="Rhea" id="RHEA:24536"/>
        <dbReference type="ChEBI" id="CHEBI:15379"/>
        <dbReference type="ChEBI" id="CHEBI:57912"/>
        <dbReference type="ChEBI" id="CHEBI:58629"/>
    </reaction>
</comment>
<dbReference type="PANTHER" id="PTHR28657:SF2">
    <property type="entry name" value="INDOLEAMINE 2,3-DIOXYGENASE 1"/>
    <property type="match status" value="1"/>
</dbReference>
<dbReference type="EC" id="1.13.11.52" evidence="5"/>
<comment type="catalytic activity">
    <reaction evidence="5">
        <text>D-tryptophan + O2 = N-formyl-D-kynurenine</text>
        <dbReference type="Rhea" id="RHEA:14189"/>
        <dbReference type="ChEBI" id="CHEBI:15379"/>
        <dbReference type="ChEBI" id="CHEBI:57719"/>
        <dbReference type="ChEBI" id="CHEBI:60051"/>
        <dbReference type="EC" id="1.13.11.52"/>
    </reaction>
</comment>
<dbReference type="OpenTargets" id="ENSG00000131203"/>
<dbReference type="HGNC" id="HGNC:6059">
    <property type="gene designation" value="IDO1"/>
</dbReference>
<evidence type="ECO:0000256" key="3">
    <source>
        <dbReference type="ARBA" id="ARBA00023004"/>
    </source>
</evidence>
<dbReference type="OMA" id="WHQYSGG"/>
<proteinExistence type="evidence at protein level"/>
<evidence type="ECO:0000313" key="7">
    <source>
        <dbReference type="Proteomes" id="UP000005640"/>
    </source>
</evidence>
<reference evidence="6" key="5">
    <citation type="submission" date="2025-09" db="UniProtKB">
        <authorList>
            <consortium name="Ensembl"/>
        </authorList>
    </citation>
    <scope>IDENTIFICATION</scope>
</reference>
<dbReference type="ExpressionAtlas" id="E5RIX2">
    <property type="expression patterns" value="baseline and differential"/>
</dbReference>
<keyword evidence="5" id="KW-0963">Cytoplasm</keyword>
<sequence length="78" mass="9235">MAHAMENSWTISKEYHIDEEVGFALPNPQENLPDFYNDWMFIAKHLPDLIESGQLRERVEKLNMLSIDHLTDHKSQRL</sequence>
<evidence type="ECO:0007829" key="9">
    <source>
        <dbReference type="ProteomicsDB" id="E5RIX2"/>
    </source>
</evidence>
<comment type="subunit">
    <text evidence="5">Monomer.</text>
</comment>
<dbReference type="VEuPathDB" id="HostDB:ENSG00000131203"/>
<dbReference type="ChiTaRS" id="IDO1">
    <property type="organism name" value="human"/>
</dbReference>
<dbReference type="UCSC" id="uc064mfx.1">
    <property type="organism name" value="human"/>
</dbReference>
<dbReference type="GO" id="GO:0002376">
    <property type="term" value="P:immune system process"/>
    <property type="evidence" value="ECO:0007669"/>
    <property type="project" value="UniProtKB-KW"/>
</dbReference>
<keyword evidence="5" id="KW-0223">Dioxygenase</keyword>
<dbReference type="HOGENOM" id="CLU_2628267_0_0_1"/>
<evidence type="ECO:0000256" key="5">
    <source>
        <dbReference type="RuleBase" id="RU369119"/>
    </source>
</evidence>
<comment type="similarity">
    <text evidence="1 5">Belongs to the indoleamine 2,3-dioxygenase family.</text>
</comment>
<gene>
    <name evidence="6" type="primary">IDO1</name>
</gene>
<reference evidence="6 7" key="2">
    <citation type="journal article" date="2004" name="Nature">
        <title>Finishing the euchromatic sequence of the human genome.</title>
        <authorList>
            <consortium name="International Human Genome Sequencing Consortium"/>
        </authorList>
    </citation>
    <scope>NUCLEOTIDE SEQUENCE [LARGE SCALE GENOMIC DNA]</scope>
</reference>
<dbReference type="MassIVE" id="E5RIX2"/>
<dbReference type="InterPro" id="IPR000898">
    <property type="entry name" value="Indolamine_dOase"/>
</dbReference>
<dbReference type="PANTHER" id="PTHR28657">
    <property type="entry name" value="INDOLEAMINE 2,3-DIOXYGENASE"/>
    <property type="match status" value="1"/>
</dbReference>
<protein>
    <recommendedName>
        <fullName evidence="5">Indoleamine 2,3-dioxygenase 1</fullName>
        <shortName evidence="5">IDO-1</shortName>
        <ecNumber evidence="5">1.13.11.52</ecNumber>
    </recommendedName>
</protein>
<dbReference type="GO" id="GO:0019441">
    <property type="term" value="P:L-tryptophan catabolic process to kynurenine"/>
    <property type="evidence" value="ECO:0007669"/>
    <property type="project" value="UniProtKB-UniRule"/>
</dbReference>
<reference evidence="6" key="4">
    <citation type="submission" date="2025-08" db="UniProtKB">
        <authorList>
            <consortium name="Ensembl"/>
        </authorList>
    </citation>
    <scope>IDENTIFICATION</scope>
</reference>
<dbReference type="GO" id="GO:0033754">
    <property type="term" value="F:indoleamine 2,3-dioxygenase activity"/>
    <property type="evidence" value="ECO:0007669"/>
    <property type="project" value="UniProtKB-EC"/>
</dbReference>
<accession>E5RIX2</accession>
<evidence type="ECO:0000256" key="2">
    <source>
        <dbReference type="ARBA" id="ARBA00022723"/>
    </source>
</evidence>
<evidence type="ECO:0000313" key="6">
    <source>
        <dbReference type="Ensembl" id="ENSP00000429297.1"/>
    </source>
</evidence>
<dbReference type="SUPFAM" id="SSF140959">
    <property type="entry name" value="Indolic compounds 2,3-dioxygenase-like"/>
    <property type="match status" value="1"/>
</dbReference>
<evidence type="ECO:0007829" key="8">
    <source>
        <dbReference type="PeptideAtlas" id="E5RIX2"/>
    </source>
</evidence>
<reference evidence="6 7" key="3">
    <citation type="journal article" date="2006" name="Nature">
        <title>DNA sequence and analysis of human chromosome 8.</title>
        <authorList>
            <person name="Nusbaum C."/>
            <person name="Mikkelsen T.S."/>
            <person name="Zody M.C."/>
            <person name="Asakawa S."/>
            <person name="Taudien S."/>
            <person name="Garber M."/>
            <person name="Kodira C.D."/>
            <person name="Schueler M.G."/>
            <person name="Shimizu A."/>
            <person name="Whittaker C.A."/>
            <person name="Chang J.L."/>
            <person name="Cuomo C.A."/>
            <person name="Dewar K."/>
            <person name="FitzGerald M.G."/>
            <person name="Yang X."/>
            <person name="Allen N.R."/>
            <person name="Anderson S."/>
            <person name="Asakawa T."/>
            <person name="Blechschmidt K."/>
            <person name="Bloom T."/>
            <person name="Borowsky M.L."/>
            <person name="Butler J."/>
            <person name="Cook A."/>
            <person name="Corum B."/>
            <person name="DeArellano K."/>
            <person name="DeCaprio D."/>
            <person name="Dooley K.T."/>
            <person name="Dorris L.III."/>
            <person name="Engels R."/>
            <person name="Glockner G."/>
            <person name="Hafez N."/>
            <person name="Hagopian D.S."/>
            <person name="Hall J.L."/>
            <person name="Ishikawa S.K."/>
            <person name="Jaffe D.B."/>
            <person name="Kamat A."/>
            <person name="Kudoh J."/>
            <person name="Lehmann R."/>
            <person name="Lokitsang T."/>
            <person name="Macdonald P."/>
            <person name="Major J.E."/>
            <person name="Matthews C.D."/>
            <person name="Mauceli E."/>
            <person name="Menzel U."/>
            <person name="Mihalev A.H."/>
            <person name="Minoshima S."/>
            <person name="Murayama Y."/>
            <person name="Naylor J.W."/>
            <person name="Nicol R."/>
            <person name="Nguyen C."/>
            <person name="O'Leary S.B."/>
            <person name="O'Neill K."/>
            <person name="Parker S.C."/>
            <person name="Polley A."/>
            <person name="Raymond C.K."/>
            <person name="Reichwald K."/>
            <person name="Rodriguez J."/>
            <person name="Sasaki T."/>
            <person name="Schilhabel M."/>
            <person name="Siddiqui R."/>
            <person name="Smith C.L."/>
            <person name="Sneddon T.P."/>
            <person name="Talamas J.A."/>
            <person name="Tenzin P."/>
            <person name="Topham K."/>
            <person name="Venkataraman V."/>
            <person name="Wen G."/>
            <person name="Yamazaki S."/>
            <person name="Young S.K."/>
            <person name="Zeng Q."/>
            <person name="Zimmer A.R."/>
            <person name="Rosenthal A."/>
            <person name="Birren B.W."/>
            <person name="Platzer M."/>
            <person name="Shimizu N."/>
            <person name="Lander E.S."/>
        </authorList>
    </citation>
    <scope>NUCLEOTIDE SEQUENCE [LARGE SCALE GENOMIC DNA]</scope>
</reference>
<dbReference type="ProteomicsDB" id="16421"/>
<evidence type="ECO:0000256" key="1">
    <source>
        <dbReference type="ARBA" id="ARBA00007119"/>
    </source>
</evidence>
<keyword evidence="5" id="KW-0349">Heme</keyword>
<dbReference type="SMR" id="E5RIX2"/>
<keyword evidence="8 9" id="KW-1267">Proteomics identification</keyword>
<dbReference type="AlphaFoldDB" id="E5RIX2"/>
<keyword evidence="5" id="KW-0560">Oxidoreductase</keyword>
<dbReference type="EMBL" id="AC007991">
    <property type="status" value="NOT_ANNOTATED_CDS"/>
    <property type="molecule type" value="Genomic_DNA"/>
</dbReference>
<reference evidence="6 7" key="1">
    <citation type="journal article" date="2001" name="Nature">
        <title>Initial sequencing and analysis of the human genome.</title>
        <authorList>
            <consortium name="International Human Genome Sequencing Consortium"/>
            <person name="Lander E.S."/>
            <person name="Linton L.M."/>
            <person name="Birren B."/>
            <person name="Nusbaum C."/>
            <person name="Zody M.C."/>
            <person name="Baldwin J."/>
            <person name="Devon K."/>
            <person name="Dewar K."/>
            <person name="Doyle M."/>
            <person name="FitzHugh W."/>
            <person name="Funke R."/>
            <person name="Gage D."/>
            <person name="Harris K."/>
            <person name="Heaford A."/>
            <person name="Howland J."/>
            <person name="Kann L."/>
            <person name="Lehoczky J."/>
            <person name="LeVine R."/>
            <person name="McEwan P."/>
            <person name="McKernan K."/>
            <person name="Meldrim J."/>
            <person name="Mesirov J.P."/>
            <person name="Miranda C."/>
            <person name="Morris W."/>
            <person name="Naylor J."/>
            <person name="Raymond C."/>
            <person name="Rosetti M."/>
            <person name="Santos R."/>
            <person name="Sheridan A."/>
            <person name="Sougnez C."/>
            <person name="Stange-Thomann N."/>
            <person name="Stojanovic N."/>
            <person name="Subramanian A."/>
            <person name="Wyman D."/>
            <person name="Rogers J."/>
            <person name="Sulston J."/>
            <person name="Ainscough R."/>
            <person name="Beck S."/>
            <person name="Bentley D."/>
            <person name="Burton J."/>
            <person name="Clee C."/>
            <person name="Carter N."/>
            <person name="Coulson A."/>
            <person name="Deadman R."/>
            <person name="Deloukas P."/>
            <person name="Dunham A."/>
            <person name="Dunham I."/>
            <person name="Durbin R."/>
            <person name="French L."/>
            <person name="Grafham D."/>
            <person name="Gregory S."/>
            <person name="Hubbard T."/>
            <person name="Humphray S."/>
            <person name="Hunt A."/>
            <person name="Jones M."/>
            <person name="Lloyd C."/>
            <person name="McMurray A."/>
            <person name="Matthews L."/>
            <person name="Mercer S."/>
            <person name="Milne S."/>
            <person name="Mullikin J.C."/>
            <person name="Mungall A."/>
            <person name="Plumb R."/>
            <person name="Ross M."/>
            <person name="Shownkeen R."/>
            <person name="Sims S."/>
            <person name="Waterston R.H."/>
            <person name="Wilson R.K."/>
            <person name="Hillier L.W."/>
            <person name="McPherson J.D."/>
            <person name="Marra M.A."/>
            <person name="Mardis E.R."/>
            <person name="Fulton L.A."/>
            <person name="Chinwalla A.T."/>
            <person name="Pepin K.H."/>
            <person name="Gish W.R."/>
            <person name="Chissoe S.L."/>
            <person name="Wendl M.C."/>
            <person name="Delehaunty K.D."/>
            <person name="Miner T.L."/>
            <person name="Delehaunty A."/>
            <person name="Kramer J.B."/>
            <person name="Cook L.L."/>
            <person name="Fulton R.S."/>
            <person name="Johnson D.L."/>
            <person name="Minx P.J."/>
            <person name="Clifton S.W."/>
            <person name="Hawkins T."/>
            <person name="Branscomb E."/>
            <person name="Predki P."/>
            <person name="Richardson P."/>
            <person name="Wenning S."/>
            <person name="Slezak T."/>
            <person name="Doggett N."/>
            <person name="Cheng J.F."/>
            <person name="Olsen A."/>
            <person name="Lucas S."/>
            <person name="Elkin C."/>
            <person name="Uberbacher E."/>
            <person name="Frazier M."/>
            <person name="Gibbs R.A."/>
            <person name="Muzny D.M."/>
            <person name="Scherer S.E."/>
            <person name="Bouck J.B."/>
            <person name="Sodergren E.J."/>
            <person name="Worley K.C."/>
            <person name="Rives C.M."/>
            <person name="Gorrell J.H."/>
            <person name="Metzker M.L."/>
            <person name="Naylor S.L."/>
            <person name="Kucherlapati R.S."/>
            <person name="Nelson D.L."/>
            <person name="Weinstock G.M."/>
            <person name="Sakaki Y."/>
            <person name="Fujiyama A."/>
            <person name="Hattori M."/>
            <person name="Yada T."/>
            <person name="Toyoda A."/>
            <person name="Itoh T."/>
            <person name="Kawagoe C."/>
            <person name="Watanabe H."/>
            <person name="Totoki Y."/>
            <person name="Taylor T."/>
            <person name="Weissenbach J."/>
            <person name="Heilig R."/>
            <person name="Saurin W."/>
            <person name="Artiguenave F."/>
            <person name="Brottier P."/>
            <person name="Bruls T."/>
            <person name="Pelletier E."/>
            <person name="Robert C."/>
            <person name="Wincker P."/>
            <person name="Smith D.R."/>
            <person name="Doucette-Stamm L."/>
            <person name="Rubenfield M."/>
            <person name="Weinstock K."/>
            <person name="Lee H.M."/>
            <person name="Dubois J."/>
            <person name="Rosenthal A."/>
            <person name="Platzer M."/>
            <person name="Nyakatura G."/>
            <person name="Taudien S."/>
            <person name="Rump A."/>
            <person name="Yang H."/>
            <person name="Yu J."/>
            <person name="Wang J."/>
            <person name="Huang G."/>
            <person name="Gu J."/>
            <person name="Hood L."/>
            <person name="Rowen L."/>
            <person name="Madan A."/>
            <person name="Qin S."/>
            <person name="Davis R.W."/>
            <person name="Federspiel N.A."/>
            <person name="Abola A.P."/>
            <person name="Proctor M.J."/>
            <person name="Myers R.M."/>
            <person name="Schmutz J."/>
            <person name="Dickson M."/>
            <person name="Grimwood J."/>
            <person name="Cox D.R."/>
            <person name="Olson M.V."/>
            <person name="Kaul R."/>
            <person name="Raymond C."/>
            <person name="Shimizu N."/>
            <person name="Kawasaki K."/>
            <person name="Minoshima S."/>
            <person name="Evans G.A."/>
            <person name="Athanasiou M."/>
            <person name="Schultz R."/>
            <person name="Roe B.A."/>
            <person name="Chen F."/>
            <person name="Pan H."/>
            <person name="Ramser J."/>
            <person name="Lehrach H."/>
            <person name="Reinhardt R."/>
            <person name="McCombie W.R."/>
            <person name="de la Bastide M."/>
            <person name="Dedhia N."/>
            <person name="Blocker H."/>
            <person name="Hornischer K."/>
            <person name="Nordsiek G."/>
            <person name="Agarwala R."/>
            <person name="Aravind L."/>
            <person name="Bailey J.A."/>
            <person name="Bateman A."/>
            <person name="Batzoglou S."/>
            <person name="Birney E."/>
            <person name="Bork P."/>
            <person name="Brown D.G."/>
            <person name="Burge C.B."/>
            <person name="Cerutti L."/>
            <person name="Chen H.C."/>
            <person name="Church D."/>
            <person name="Clamp M."/>
            <person name="Copley R.R."/>
            <person name="Doerks T."/>
            <person name="Eddy S.R."/>
            <person name="Eichler E.E."/>
            <person name="Furey T.S."/>
            <person name="Galagan J."/>
            <person name="Gilbert J.G."/>
            <person name="Harmon C."/>
            <person name="Hayashizaki Y."/>
            <person name="Haussler D."/>
            <person name="Hermjakob H."/>
            <person name="Hokamp K."/>
            <person name="Jang W."/>
            <person name="Johnson L.S."/>
            <person name="Jones T.A."/>
            <person name="Kasif S."/>
            <person name="Kaspryzk A."/>
            <person name="Kennedy S."/>
            <person name="Kent W.J."/>
            <person name="Kitts P."/>
            <person name="Koonin E.V."/>
            <person name="Korf I."/>
            <person name="Kulp D."/>
            <person name="Lancet D."/>
            <person name="Lowe T.M."/>
            <person name="McLysaght A."/>
            <person name="Mikkelsen T."/>
            <person name="Moran J.V."/>
            <person name="Mulder N."/>
            <person name="Pollara V.J."/>
            <person name="Ponting C.P."/>
            <person name="Schuler G."/>
            <person name="Schultz J."/>
            <person name="Slater G."/>
            <person name="Smit A.F."/>
            <person name="Stupka E."/>
            <person name="Szustakowski J."/>
            <person name="Thierry-Mieg D."/>
            <person name="Thierry-Mieg J."/>
            <person name="Wagner L."/>
            <person name="Wallis J."/>
            <person name="Wheeler R."/>
            <person name="Williams A."/>
            <person name="Wolf Y.I."/>
            <person name="Wolfe K.H."/>
            <person name="Yang S.P."/>
            <person name="Yeh R.F."/>
            <person name="Collins F."/>
            <person name="Guyer M.S."/>
            <person name="Peterson J."/>
            <person name="Felsenfeld A."/>
            <person name="Wetterstrand K.A."/>
            <person name="Patrinos A."/>
            <person name="Morgan M.J."/>
            <person name="de Jong P."/>
            <person name="Catanese J.J."/>
            <person name="Osoegawa K."/>
            <person name="Shizuya H."/>
            <person name="Choi S."/>
            <person name="Chen Y.J."/>
        </authorList>
    </citation>
    <scope>NUCLEOTIDE SEQUENCE [LARGE SCALE GENOMIC DNA]</scope>
</reference>
<name>E5RIX2_HUMAN</name>
<dbReference type="Gene3D" id="1.20.58.480">
    <property type="match status" value="1"/>
</dbReference>